<gene>
    <name evidence="1" type="ORF">J4Q44_G00058300</name>
</gene>
<sequence length="95" mass="10104">MSLFLSQLHQDLDDAMGLGAFNIEERERPGGEDQGAVLGSVQRGGHDPYLVGLQDSPDRRFQHLEILGAFSVLGPQAAFSKVGPADGNEKTGLAV</sequence>
<proteinExistence type="predicted"/>
<keyword evidence="2" id="KW-1185">Reference proteome</keyword>
<name>A0AAN8NAP8_9TELE</name>
<comment type="caution">
    <text evidence="1">The sequence shown here is derived from an EMBL/GenBank/DDBJ whole genome shotgun (WGS) entry which is preliminary data.</text>
</comment>
<dbReference type="Proteomes" id="UP001356427">
    <property type="component" value="Unassembled WGS sequence"/>
</dbReference>
<organism evidence="1 2">
    <name type="scientific">Coregonus suidteri</name>
    <dbReference type="NCBI Taxonomy" id="861788"/>
    <lineage>
        <taxon>Eukaryota</taxon>
        <taxon>Metazoa</taxon>
        <taxon>Chordata</taxon>
        <taxon>Craniata</taxon>
        <taxon>Vertebrata</taxon>
        <taxon>Euteleostomi</taxon>
        <taxon>Actinopterygii</taxon>
        <taxon>Neopterygii</taxon>
        <taxon>Teleostei</taxon>
        <taxon>Protacanthopterygii</taxon>
        <taxon>Salmoniformes</taxon>
        <taxon>Salmonidae</taxon>
        <taxon>Coregoninae</taxon>
        <taxon>Coregonus</taxon>
    </lineage>
</organism>
<evidence type="ECO:0000313" key="2">
    <source>
        <dbReference type="Proteomes" id="UP001356427"/>
    </source>
</evidence>
<evidence type="ECO:0000313" key="1">
    <source>
        <dbReference type="EMBL" id="KAK6323491.1"/>
    </source>
</evidence>
<dbReference type="AlphaFoldDB" id="A0AAN8NAP8"/>
<protein>
    <submittedName>
        <fullName evidence="1">Uncharacterized protein</fullName>
    </submittedName>
</protein>
<accession>A0AAN8NAP8</accession>
<dbReference type="EMBL" id="JAGTTL010000004">
    <property type="protein sequence ID" value="KAK6323491.1"/>
    <property type="molecule type" value="Genomic_DNA"/>
</dbReference>
<reference evidence="1 2" key="1">
    <citation type="submission" date="2021-04" db="EMBL/GenBank/DDBJ databases">
        <authorList>
            <person name="De Guttry C."/>
            <person name="Zahm M."/>
            <person name="Klopp C."/>
            <person name="Cabau C."/>
            <person name="Louis A."/>
            <person name="Berthelot C."/>
            <person name="Parey E."/>
            <person name="Roest Crollius H."/>
            <person name="Montfort J."/>
            <person name="Robinson-Rechavi M."/>
            <person name="Bucao C."/>
            <person name="Bouchez O."/>
            <person name="Gislard M."/>
            <person name="Lluch J."/>
            <person name="Milhes M."/>
            <person name="Lampietro C."/>
            <person name="Lopez Roques C."/>
            <person name="Donnadieu C."/>
            <person name="Braasch I."/>
            <person name="Desvignes T."/>
            <person name="Postlethwait J."/>
            <person name="Bobe J."/>
            <person name="Wedekind C."/>
            <person name="Guiguen Y."/>
        </authorList>
    </citation>
    <scope>NUCLEOTIDE SEQUENCE [LARGE SCALE GENOMIC DNA]</scope>
    <source>
        <strain evidence="1">Cs_M1</strain>
        <tissue evidence="1">Blood</tissue>
    </source>
</reference>